<protein>
    <submittedName>
        <fullName evidence="1">Uncharacterized protein</fullName>
    </submittedName>
</protein>
<reference evidence="1 2" key="1">
    <citation type="journal article" date="2024" name="Ann. Entomol. Soc. Am.">
        <title>Genomic analyses of the southern and eastern yellowjacket wasps (Hymenoptera: Vespidae) reveal evolutionary signatures of social life.</title>
        <authorList>
            <person name="Catto M.A."/>
            <person name="Caine P.B."/>
            <person name="Orr S.E."/>
            <person name="Hunt B.G."/>
            <person name="Goodisman M.A.D."/>
        </authorList>
    </citation>
    <scope>NUCLEOTIDE SEQUENCE [LARGE SCALE GENOMIC DNA]</scope>
    <source>
        <strain evidence="1">233</strain>
        <tissue evidence="1">Head and thorax</tissue>
    </source>
</reference>
<evidence type="ECO:0000313" key="2">
    <source>
        <dbReference type="Proteomes" id="UP001607302"/>
    </source>
</evidence>
<dbReference type="EMBL" id="JAUDFV010000156">
    <property type="protein sequence ID" value="KAL2714858.1"/>
    <property type="molecule type" value="Genomic_DNA"/>
</dbReference>
<sequence>MYEVSGVEPRLADFAGSEAGILTLRSVTAGILHKGLCRFLSNRYGTEFLSYIHWQNRFSINGYIYLSGASCSDCLVDDDTALPREGWIEPGNSLTSYGSPTSKLTSEDGFLECKVRLWALKSGIPV</sequence>
<accession>A0ABD2A2J3</accession>
<gene>
    <name evidence="1" type="ORF">V1478_016043</name>
</gene>
<keyword evidence="2" id="KW-1185">Reference proteome</keyword>
<name>A0ABD2A2J3_VESSQ</name>
<dbReference type="Proteomes" id="UP001607302">
    <property type="component" value="Unassembled WGS sequence"/>
</dbReference>
<comment type="caution">
    <text evidence="1">The sequence shown here is derived from an EMBL/GenBank/DDBJ whole genome shotgun (WGS) entry which is preliminary data.</text>
</comment>
<evidence type="ECO:0000313" key="1">
    <source>
        <dbReference type="EMBL" id="KAL2714858.1"/>
    </source>
</evidence>
<proteinExistence type="predicted"/>
<organism evidence="1 2">
    <name type="scientific">Vespula squamosa</name>
    <name type="common">Southern yellow jacket</name>
    <name type="synonym">Wasp</name>
    <dbReference type="NCBI Taxonomy" id="30214"/>
    <lineage>
        <taxon>Eukaryota</taxon>
        <taxon>Metazoa</taxon>
        <taxon>Ecdysozoa</taxon>
        <taxon>Arthropoda</taxon>
        <taxon>Hexapoda</taxon>
        <taxon>Insecta</taxon>
        <taxon>Pterygota</taxon>
        <taxon>Neoptera</taxon>
        <taxon>Endopterygota</taxon>
        <taxon>Hymenoptera</taxon>
        <taxon>Apocrita</taxon>
        <taxon>Aculeata</taxon>
        <taxon>Vespoidea</taxon>
        <taxon>Vespidae</taxon>
        <taxon>Vespinae</taxon>
        <taxon>Vespula</taxon>
    </lineage>
</organism>
<dbReference type="AlphaFoldDB" id="A0ABD2A2J3"/>